<dbReference type="InterPro" id="IPR045010">
    <property type="entry name" value="MDR_fam"/>
</dbReference>
<evidence type="ECO:0000313" key="3">
    <source>
        <dbReference type="Proteomes" id="UP000292702"/>
    </source>
</evidence>
<dbReference type="InterPro" id="IPR013149">
    <property type="entry name" value="ADH-like_C"/>
</dbReference>
<dbReference type="OrthoDB" id="809632at2759"/>
<dbReference type="SUPFAM" id="SSF51735">
    <property type="entry name" value="NAD(P)-binding Rossmann-fold domains"/>
    <property type="match status" value="1"/>
</dbReference>
<protein>
    <recommendedName>
        <fullName evidence="1">Alcohol dehydrogenase-like C-terminal domain-containing protein</fullName>
    </recommendedName>
</protein>
<feature type="domain" description="Alcohol dehydrogenase-like C-terminal" evidence="1">
    <location>
        <begin position="175"/>
        <end position="301"/>
    </location>
</feature>
<name>A0A4R0RAT4_9APHY</name>
<reference evidence="2 3" key="1">
    <citation type="submission" date="2018-11" db="EMBL/GenBank/DDBJ databases">
        <title>Genome assembly of Steccherinum ochraceum LE-BIN_3174, the white-rot fungus of the Steccherinaceae family (The Residual Polyporoid clade, Polyporales, Basidiomycota).</title>
        <authorList>
            <person name="Fedorova T.V."/>
            <person name="Glazunova O.A."/>
            <person name="Landesman E.O."/>
            <person name="Moiseenko K.V."/>
            <person name="Psurtseva N.V."/>
            <person name="Savinova O.S."/>
            <person name="Shakhova N.V."/>
            <person name="Tyazhelova T.V."/>
            <person name="Vasina D.V."/>
        </authorList>
    </citation>
    <scope>NUCLEOTIDE SEQUENCE [LARGE SCALE GENOMIC DNA]</scope>
    <source>
        <strain evidence="2 3">LE-BIN_3174</strain>
    </source>
</reference>
<accession>A0A4R0RAT4</accession>
<dbReference type="Gene3D" id="3.40.50.720">
    <property type="entry name" value="NAD(P)-binding Rossmann-like Domain"/>
    <property type="match status" value="1"/>
</dbReference>
<dbReference type="Gene3D" id="3.90.180.10">
    <property type="entry name" value="Medium-chain alcohol dehydrogenases, catalytic domain"/>
    <property type="match status" value="1"/>
</dbReference>
<proteinExistence type="predicted"/>
<keyword evidence="3" id="KW-1185">Reference proteome</keyword>
<dbReference type="InterPro" id="IPR036291">
    <property type="entry name" value="NAD(P)-bd_dom_sf"/>
</dbReference>
<organism evidence="2 3">
    <name type="scientific">Steccherinum ochraceum</name>
    <dbReference type="NCBI Taxonomy" id="92696"/>
    <lineage>
        <taxon>Eukaryota</taxon>
        <taxon>Fungi</taxon>
        <taxon>Dikarya</taxon>
        <taxon>Basidiomycota</taxon>
        <taxon>Agaricomycotina</taxon>
        <taxon>Agaricomycetes</taxon>
        <taxon>Polyporales</taxon>
        <taxon>Steccherinaceae</taxon>
        <taxon>Steccherinum</taxon>
    </lineage>
</organism>
<dbReference type="Pfam" id="PF00107">
    <property type="entry name" value="ADH_zinc_N"/>
    <property type="match status" value="1"/>
</dbReference>
<dbReference type="EMBL" id="RWJN01000479">
    <property type="protein sequence ID" value="TCD61329.1"/>
    <property type="molecule type" value="Genomic_DNA"/>
</dbReference>
<dbReference type="AlphaFoldDB" id="A0A4R0RAT4"/>
<dbReference type="InterPro" id="IPR011032">
    <property type="entry name" value="GroES-like_sf"/>
</dbReference>
<dbReference type="CDD" id="cd05288">
    <property type="entry name" value="PGDH"/>
    <property type="match status" value="1"/>
</dbReference>
<dbReference type="Proteomes" id="UP000292702">
    <property type="component" value="Unassembled WGS sequence"/>
</dbReference>
<gene>
    <name evidence="2" type="ORF">EIP91_008590</name>
</gene>
<dbReference type="GO" id="GO:0016628">
    <property type="term" value="F:oxidoreductase activity, acting on the CH-CH group of donors, NAD or NADP as acceptor"/>
    <property type="evidence" value="ECO:0007669"/>
    <property type="project" value="InterPro"/>
</dbReference>
<dbReference type="SUPFAM" id="SSF50129">
    <property type="entry name" value="GroES-like"/>
    <property type="match status" value="1"/>
</dbReference>
<evidence type="ECO:0000259" key="1">
    <source>
        <dbReference type="Pfam" id="PF00107"/>
    </source>
</evidence>
<comment type="caution">
    <text evidence="2">The sequence shown here is derived from an EMBL/GenBank/DDBJ whole genome shotgun (WGS) entry which is preliminary data.</text>
</comment>
<sequence>MPSVTNGRLIYVAQPSGFQEPGVHTLYVEEQIDLDNVPLHGGVLIKTLVLSSDPYLRVRMRDPSIPSLFPAFHIGLPYVILLDRRTESDDTMEQPGDYVYSYLTFENYSVYPGPEDLQHVLKFIRKLDKHPDLPFSIYVGALGMPGETAYAGWNAYAAEKAKTSKTLFVSSAAGAVGMFLIEYVKCTAPHLKIIACAGYPEKVQMLKEAGVDVAFNYKTEDTAKVLAEHGPIDICWDHVSGPILDAALANMEYFGIIVRVGTSSSYNTAKSSVQNMGLVVDKSLSMFGLIVGFGEVMKKAAETHIEDATKLILAAKIKSRETRYRGLQEAGRALADIHRGLCTGKPVIIVAEE</sequence>
<dbReference type="PANTHER" id="PTHR43205">
    <property type="entry name" value="PROSTAGLANDIN REDUCTASE"/>
    <property type="match status" value="1"/>
</dbReference>
<dbReference type="PANTHER" id="PTHR43205:SF7">
    <property type="entry name" value="PROSTAGLANDIN REDUCTASE 1"/>
    <property type="match status" value="1"/>
</dbReference>
<evidence type="ECO:0000313" key="2">
    <source>
        <dbReference type="EMBL" id="TCD61329.1"/>
    </source>
</evidence>